<gene>
    <name evidence="1" type="ORF">Zmor_008523</name>
</gene>
<evidence type="ECO:0000313" key="2">
    <source>
        <dbReference type="Proteomes" id="UP001168821"/>
    </source>
</evidence>
<sequence>MMPPRGRGAARAVVTAIYQLHQVCYATINTPHVSPITHPPRRGAARVLRVLVQDCAAQLAETQSCLLHAGINSSKSSLRCCQQMELIRRENIPRKVDSALLADFRYANMFFTNAELMKIEKFDLVAALFAGRSAASAGKVGFFIGAGIGSAIGFGEWLFMGEFLFLEVGGEEGCRF</sequence>
<organism evidence="1 2">
    <name type="scientific">Zophobas morio</name>
    <dbReference type="NCBI Taxonomy" id="2755281"/>
    <lineage>
        <taxon>Eukaryota</taxon>
        <taxon>Metazoa</taxon>
        <taxon>Ecdysozoa</taxon>
        <taxon>Arthropoda</taxon>
        <taxon>Hexapoda</taxon>
        <taxon>Insecta</taxon>
        <taxon>Pterygota</taxon>
        <taxon>Neoptera</taxon>
        <taxon>Endopterygota</taxon>
        <taxon>Coleoptera</taxon>
        <taxon>Polyphaga</taxon>
        <taxon>Cucujiformia</taxon>
        <taxon>Tenebrionidae</taxon>
        <taxon>Zophobas</taxon>
    </lineage>
</organism>
<keyword evidence="2" id="KW-1185">Reference proteome</keyword>
<dbReference type="EMBL" id="JALNTZ010000002">
    <property type="protein sequence ID" value="KAJ3664345.1"/>
    <property type="molecule type" value="Genomic_DNA"/>
</dbReference>
<proteinExistence type="predicted"/>
<dbReference type="AlphaFoldDB" id="A0AA38IY91"/>
<protein>
    <submittedName>
        <fullName evidence="1">Uncharacterized protein</fullName>
    </submittedName>
</protein>
<dbReference type="Proteomes" id="UP001168821">
    <property type="component" value="Unassembled WGS sequence"/>
</dbReference>
<accession>A0AA38IY91</accession>
<reference evidence="1" key="1">
    <citation type="journal article" date="2023" name="G3 (Bethesda)">
        <title>Whole genome assemblies of Zophobas morio and Tenebrio molitor.</title>
        <authorList>
            <person name="Kaur S."/>
            <person name="Stinson S.A."/>
            <person name="diCenzo G.C."/>
        </authorList>
    </citation>
    <scope>NUCLEOTIDE SEQUENCE</scope>
    <source>
        <strain evidence="1">QUZm001</strain>
    </source>
</reference>
<evidence type="ECO:0000313" key="1">
    <source>
        <dbReference type="EMBL" id="KAJ3664345.1"/>
    </source>
</evidence>
<comment type="caution">
    <text evidence="1">The sequence shown here is derived from an EMBL/GenBank/DDBJ whole genome shotgun (WGS) entry which is preliminary data.</text>
</comment>
<name>A0AA38IY91_9CUCU</name>